<proteinExistence type="predicted"/>
<keyword evidence="3" id="KW-1185">Reference proteome</keyword>
<dbReference type="Pfam" id="PF00480">
    <property type="entry name" value="ROK"/>
    <property type="match status" value="1"/>
</dbReference>
<dbReference type="PANTHER" id="PTHR18964:SF174">
    <property type="entry name" value="D-ALLOSE KINASE-RELATED"/>
    <property type="match status" value="1"/>
</dbReference>
<gene>
    <name evidence="2" type="ORF">RKA07_09770</name>
</gene>
<dbReference type="RefSeq" id="WP_310966221.1">
    <property type="nucleotide sequence ID" value="NZ_JAVMBO010000013.1"/>
</dbReference>
<reference evidence="2" key="1">
    <citation type="submission" date="2023-09" db="EMBL/GenBank/DDBJ databases">
        <title>Marinobacter sediminicola sp. nov. and Marinobacter maritimum sp. nov., isolated from marine sediment.</title>
        <authorList>
            <person name="An J."/>
        </authorList>
    </citation>
    <scope>NUCLEOTIDE SEQUENCE</scope>
    <source>
        <strain evidence="2">F60267</strain>
    </source>
</reference>
<evidence type="ECO:0000313" key="3">
    <source>
        <dbReference type="Proteomes" id="UP001267407"/>
    </source>
</evidence>
<evidence type="ECO:0000313" key="2">
    <source>
        <dbReference type="EMBL" id="MDS1310374.1"/>
    </source>
</evidence>
<dbReference type="Gene3D" id="3.30.420.40">
    <property type="match status" value="2"/>
</dbReference>
<dbReference type="InterPro" id="IPR000600">
    <property type="entry name" value="ROK"/>
</dbReference>
<dbReference type="InterPro" id="IPR049874">
    <property type="entry name" value="ROK_cs"/>
</dbReference>
<keyword evidence="1" id="KW-0119">Carbohydrate metabolism</keyword>
<sequence>MSSDWLIGIDLGGTKTEVILMSQQVGGFRLDYSEHFRKRVPTPQGDYHATLQTIHSLVLEAESQAGASGLPVGIGIPGSVSAITGRIKNGNSTWLNGQPMQDDLRALLQRPVTLSNDANCLALSEATDGAGKGYGVVFAAILGTGCGSGISVNGRVLSGPNGVAGEWGHNPLPWTAQHELKLRPCFCGLNGCNETFLSGTGLSMTHKLTTYKALPAKEIAENARQGDRAAAESLNQYMEHLARGFGAVINLLDPDIIVLGGGMSNVEQIYQELPRRLPEHVFGGECGTPIVRAAHGDSSGVRGAAWLSKA</sequence>
<dbReference type="Proteomes" id="UP001267407">
    <property type="component" value="Unassembled WGS sequence"/>
</dbReference>
<organism evidence="2 3">
    <name type="scientific">Marinobacter xiaoshiensis</name>
    <dbReference type="NCBI Taxonomy" id="3073652"/>
    <lineage>
        <taxon>Bacteria</taxon>
        <taxon>Pseudomonadati</taxon>
        <taxon>Pseudomonadota</taxon>
        <taxon>Gammaproteobacteria</taxon>
        <taxon>Pseudomonadales</taxon>
        <taxon>Marinobacteraceae</taxon>
        <taxon>Marinobacter</taxon>
    </lineage>
</organism>
<name>A0ABU2HH28_9GAMM</name>
<protein>
    <submittedName>
        <fullName evidence="2">ROK family protein</fullName>
    </submittedName>
</protein>
<dbReference type="SUPFAM" id="SSF53067">
    <property type="entry name" value="Actin-like ATPase domain"/>
    <property type="match status" value="1"/>
</dbReference>
<dbReference type="PANTHER" id="PTHR18964">
    <property type="entry name" value="ROK (REPRESSOR, ORF, KINASE) FAMILY"/>
    <property type="match status" value="1"/>
</dbReference>
<evidence type="ECO:0000256" key="1">
    <source>
        <dbReference type="ARBA" id="ARBA00023277"/>
    </source>
</evidence>
<dbReference type="InterPro" id="IPR043129">
    <property type="entry name" value="ATPase_NBD"/>
</dbReference>
<dbReference type="CDD" id="cd24066">
    <property type="entry name" value="ASKHA_NBD_ROK_EcFRK-like"/>
    <property type="match status" value="1"/>
</dbReference>
<dbReference type="EMBL" id="JAVMBO010000013">
    <property type="protein sequence ID" value="MDS1310374.1"/>
    <property type="molecule type" value="Genomic_DNA"/>
</dbReference>
<accession>A0ABU2HH28</accession>
<dbReference type="PROSITE" id="PS01125">
    <property type="entry name" value="ROK"/>
    <property type="match status" value="1"/>
</dbReference>
<comment type="caution">
    <text evidence="2">The sequence shown here is derived from an EMBL/GenBank/DDBJ whole genome shotgun (WGS) entry which is preliminary data.</text>
</comment>